<dbReference type="Proteomes" id="UP001259982">
    <property type="component" value="Unassembled WGS sequence"/>
</dbReference>
<dbReference type="PANTHER" id="PTHR30055:SF234">
    <property type="entry name" value="HTH-TYPE TRANSCRIPTIONAL REGULATOR BETI"/>
    <property type="match status" value="1"/>
</dbReference>
<dbReference type="SUPFAM" id="SSF46689">
    <property type="entry name" value="Homeodomain-like"/>
    <property type="match status" value="1"/>
</dbReference>
<proteinExistence type="predicted"/>
<dbReference type="PANTHER" id="PTHR30055">
    <property type="entry name" value="HTH-TYPE TRANSCRIPTIONAL REGULATOR RUTR"/>
    <property type="match status" value="1"/>
</dbReference>
<dbReference type="InterPro" id="IPR050109">
    <property type="entry name" value="HTH-type_TetR-like_transc_reg"/>
</dbReference>
<keyword evidence="7" id="KW-1185">Reference proteome</keyword>
<evidence type="ECO:0000256" key="4">
    <source>
        <dbReference type="PROSITE-ProRule" id="PRU00335"/>
    </source>
</evidence>
<sequence>MTSPPIHTARSPTALIRDRHSLDAATRDRIEAAALRVFASREFHQVRLDAVAAEARCSLQTIYRYYGNKQGLLDACLDDWLGRLARRMLDHLQGIETYKDRLRKVFWVVLDFFEHHPAVVAMMANSITPASWRNDATFRQRVLTRQLMEVLADGRRQGLLTDEVSEALLLDYFYGVLFRLIPMNLARGRPESLTDQANTLFEMLWRAIARPQRD</sequence>
<dbReference type="InterPro" id="IPR009057">
    <property type="entry name" value="Homeodomain-like_sf"/>
</dbReference>
<dbReference type="SUPFAM" id="SSF48498">
    <property type="entry name" value="Tetracyclin repressor-like, C-terminal domain"/>
    <property type="match status" value="1"/>
</dbReference>
<dbReference type="Pfam" id="PF00440">
    <property type="entry name" value="TetR_N"/>
    <property type="match status" value="1"/>
</dbReference>
<dbReference type="InterPro" id="IPR001647">
    <property type="entry name" value="HTH_TetR"/>
</dbReference>
<feature type="DNA-binding region" description="H-T-H motif" evidence="4">
    <location>
        <begin position="47"/>
        <end position="66"/>
    </location>
</feature>
<accession>A0ABU3B6I4</accession>
<organism evidence="6 7">
    <name type="scientific">Spectribacter acetivorans</name>
    <dbReference type="NCBI Taxonomy" id="3075603"/>
    <lineage>
        <taxon>Bacteria</taxon>
        <taxon>Pseudomonadati</taxon>
        <taxon>Pseudomonadota</taxon>
        <taxon>Gammaproteobacteria</taxon>
        <taxon>Salinisphaerales</taxon>
        <taxon>Salinisphaeraceae</taxon>
        <taxon>Spectribacter</taxon>
    </lineage>
</organism>
<evidence type="ECO:0000313" key="6">
    <source>
        <dbReference type="EMBL" id="MDT0618057.1"/>
    </source>
</evidence>
<dbReference type="PROSITE" id="PS50977">
    <property type="entry name" value="HTH_TETR_2"/>
    <property type="match status" value="1"/>
</dbReference>
<reference evidence="6 7" key="1">
    <citation type="submission" date="2023-09" db="EMBL/GenBank/DDBJ databases">
        <authorList>
            <person name="Rey-Velasco X."/>
        </authorList>
    </citation>
    <scope>NUCLEOTIDE SEQUENCE [LARGE SCALE GENOMIC DNA]</scope>
    <source>
        <strain evidence="6 7">P385</strain>
    </source>
</reference>
<name>A0ABU3B6I4_9GAMM</name>
<evidence type="ECO:0000256" key="3">
    <source>
        <dbReference type="ARBA" id="ARBA00023163"/>
    </source>
</evidence>
<dbReference type="InterPro" id="IPR036271">
    <property type="entry name" value="Tet_transcr_reg_TetR-rel_C_sf"/>
</dbReference>
<dbReference type="RefSeq" id="WP_311658080.1">
    <property type="nucleotide sequence ID" value="NZ_JAVRHY010000004.1"/>
</dbReference>
<gene>
    <name evidence="6" type="ORF">RM531_06195</name>
</gene>
<feature type="domain" description="HTH tetR-type" evidence="5">
    <location>
        <begin position="24"/>
        <end position="84"/>
    </location>
</feature>
<protein>
    <submittedName>
        <fullName evidence="6">TetR/AcrR family transcriptional regulator</fullName>
    </submittedName>
</protein>
<comment type="caution">
    <text evidence="6">The sequence shown here is derived from an EMBL/GenBank/DDBJ whole genome shotgun (WGS) entry which is preliminary data.</text>
</comment>
<keyword evidence="3" id="KW-0804">Transcription</keyword>
<keyword evidence="2 4" id="KW-0238">DNA-binding</keyword>
<evidence type="ECO:0000256" key="2">
    <source>
        <dbReference type="ARBA" id="ARBA00023125"/>
    </source>
</evidence>
<evidence type="ECO:0000256" key="1">
    <source>
        <dbReference type="ARBA" id="ARBA00023015"/>
    </source>
</evidence>
<dbReference type="Gene3D" id="1.10.357.10">
    <property type="entry name" value="Tetracycline Repressor, domain 2"/>
    <property type="match status" value="1"/>
</dbReference>
<dbReference type="EMBL" id="JAVRHY010000004">
    <property type="protein sequence ID" value="MDT0618057.1"/>
    <property type="molecule type" value="Genomic_DNA"/>
</dbReference>
<evidence type="ECO:0000259" key="5">
    <source>
        <dbReference type="PROSITE" id="PS50977"/>
    </source>
</evidence>
<evidence type="ECO:0000313" key="7">
    <source>
        <dbReference type="Proteomes" id="UP001259982"/>
    </source>
</evidence>
<keyword evidence="1" id="KW-0805">Transcription regulation</keyword>